<accession>X1HG66</accession>
<dbReference type="EMBL" id="BARU01029567">
    <property type="protein sequence ID" value="GAH68422.1"/>
    <property type="molecule type" value="Genomic_DNA"/>
</dbReference>
<gene>
    <name evidence="2" type="ORF">S03H2_47018</name>
</gene>
<dbReference type="Gene3D" id="3.10.620.30">
    <property type="match status" value="1"/>
</dbReference>
<dbReference type="AlphaFoldDB" id="X1HG66"/>
<comment type="caution">
    <text evidence="2">The sequence shown here is derived from an EMBL/GenBank/DDBJ whole genome shotgun (WGS) entry which is preliminary data.</text>
</comment>
<organism evidence="2">
    <name type="scientific">marine sediment metagenome</name>
    <dbReference type="NCBI Taxonomy" id="412755"/>
    <lineage>
        <taxon>unclassified sequences</taxon>
        <taxon>metagenomes</taxon>
        <taxon>ecological metagenomes</taxon>
    </lineage>
</organism>
<reference evidence="2" key="1">
    <citation type="journal article" date="2014" name="Front. Microbiol.">
        <title>High frequency of phylogenetically diverse reductive dehalogenase-homologous genes in deep subseafloor sedimentary metagenomes.</title>
        <authorList>
            <person name="Kawai M."/>
            <person name="Futagami T."/>
            <person name="Toyoda A."/>
            <person name="Takaki Y."/>
            <person name="Nishi S."/>
            <person name="Hori S."/>
            <person name="Arai W."/>
            <person name="Tsubouchi T."/>
            <person name="Morono Y."/>
            <person name="Uchiyama I."/>
            <person name="Ito T."/>
            <person name="Fujiyama A."/>
            <person name="Inagaki F."/>
            <person name="Takami H."/>
        </authorList>
    </citation>
    <scope>NUCLEOTIDE SEQUENCE</scope>
    <source>
        <strain evidence="2">Expedition CK06-06</strain>
    </source>
</reference>
<protein>
    <recommendedName>
        <fullName evidence="1">Transglutaminase-like domain-containing protein</fullName>
    </recommendedName>
</protein>
<dbReference type="SUPFAM" id="SSF54001">
    <property type="entry name" value="Cysteine proteinases"/>
    <property type="match status" value="1"/>
</dbReference>
<dbReference type="Pfam" id="PF01841">
    <property type="entry name" value="Transglut_core"/>
    <property type="match status" value="1"/>
</dbReference>
<dbReference type="PANTHER" id="PTHR33490:SF3">
    <property type="entry name" value="CONSERVED INTEGRAL MEMBRANE PROTEIN"/>
    <property type="match status" value="1"/>
</dbReference>
<evidence type="ECO:0000313" key="2">
    <source>
        <dbReference type="EMBL" id="GAH68422.1"/>
    </source>
</evidence>
<sequence length="159" mass="18316">MSLQNREATDEYLQSTEMCDCDNKTLHEKAKDIVSGSLTQKESALRLFYFVRDQIMFGMDYPDVRASRALSKKIGFCLTKTNLQIALLRAINIPARCHYVHLPKEQVKDITPGFMYSRMPAVIGHSWCECYLANRWIACEAILDKSLYEADLKMGFFTK</sequence>
<proteinExistence type="predicted"/>
<dbReference type="InterPro" id="IPR038765">
    <property type="entry name" value="Papain-like_cys_pep_sf"/>
</dbReference>
<evidence type="ECO:0000259" key="1">
    <source>
        <dbReference type="Pfam" id="PF01841"/>
    </source>
</evidence>
<feature type="non-terminal residue" evidence="2">
    <location>
        <position position="159"/>
    </location>
</feature>
<dbReference type="PANTHER" id="PTHR33490">
    <property type="entry name" value="BLR5614 PROTEIN-RELATED"/>
    <property type="match status" value="1"/>
</dbReference>
<feature type="domain" description="Transglutaminase-like" evidence="1">
    <location>
        <begin position="30"/>
        <end position="140"/>
    </location>
</feature>
<name>X1HG66_9ZZZZ</name>
<dbReference type="InterPro" id="IPR002931">
    <property type="entry name" value="Transglutaminase-like"/>
</dbReference>